<dbReference type="PANTHER" id="PTHR42648:SF11">
    <property type="entry name" value="TRANSPOSON TY4-P GAG-POL POLYPROTEIN"/>
    <property type="match status" value="1"/>
</dbReference>
<dbReference type="InterPro" id="IPR001878">
    <property type="entry name" value="Znf_CCHC"/>
</dbReference>
<comment type="caution">
    <text evidence="22">The sequence shown here is derived from an EMBL/GenBank/DDBJ whole genome shotgun (WGS) entry which is preliminary data.</text>
</comment>
<dbReference type="PROSITE" id="PS50994">
    <property type="entry name" value="INTEGRASE"/>
    <property type="match status" value="1"/>
</dbReference>
<dbReference type="SUPFAM" id="SSF56672">
    <property type="entry name" value="DNA/RNA polymerases"/>
    <property type="match status" value="1"/>
</dbReference>
<keyword evidence="14" id="KW-0548">Nucleotidyltransferase</keyword>
<reference evidence="22 23" key="1">
    <citation type="submission" date="2017-08" db="EMBL/GenBank/DDBJ databases">
        <title>Acidophilic green algal genome provides insights into adaptation to an acidic environment.</title>
        <authorList>
            <person name="Hirooka S."/>
            <person name="Hirose Y."/>
            <person name="Kanesaki Y."/>
            <person name="Higuchi S."/>
            <person name="Fujiwara T."/>
            <person name="Onuma R."/>
            <person name="Era A."/>
            <person name="Ohbayashi R."/>
            <person name="Uzuka A."/>
            <person name="Nozaki H."/>
            <person name="Yoshikawa H."/>
            <person name="Miyagishima S.Y."/>
        </authorList>
    </citation>
    <scope>NUCLEOTIDE SEQUENCE [LARGE SCALE GENOMIC DNA]</scope>
    <source>
        <strain evidence="22 23">NIES-2499</strain>
    </source>
</reference>
<evidence type="ECO:0000256" key="1">
    <source>
        <dbReference type="ARBA" id="ARBA00002180"/>
    </source>
</evidence>
<keyword evidence="3" id="KW-0645">Protease</keyword>
<evidence type="ECO:0000256" key="15">
    <source>
        <dbReference type="ARBA" id="ARBA00023113"/>
    </source>
</evidence>
<dbReference type="GO" id="GO:0015074">
    <property type="term" value="P:DNA integration"/>
    <property type="evidence" value="ECO:0007669"/>
    <property type="project" value="UniProtKB-KW"/>
</dbReference>
<dbReference type="OrthoDB" id="2014938at2759"/>
<evidence type="ECO:0000256" key="8">
    <source>
        <dbReference type="ARBA" id="ARBA00022759"/>
    </source>
</evidence>
<dbReference type="Pfam" id="PF25597">
    <property type="entry name" value="SH3_retrovirus"/>
    <property type="match status" value="1"/>
</dbReference>
<evidence type="ECO:0000256" key="11">
    <source>
        <dbReference type="ARBA" id="ARBA00022842"/>
    </source>
</evidence>
<feature type="compositionally biased region" description="Pro residues" evidence="19">
    <location>
        <begin position="201"/>
        <end position="210"/>
    </location>
</feature>
<gene>
    <name evidence="22" type="ORF">CEUSTIGMA_g13685.t1</name>
</gene>
<evidence type="ECO:0000259" key="21">
    <source>
        <dbReference type="PROSITE" id="PS50994"/>
    </source>
</evidence>
<name>A0A250XTD7_9CHLO</name>
<dbReference type="GO" id="GO:0006310">
    <property type="term" value="P:DNA recombination"/>
    <property type="evidence" value="ECO:0007669"/>
    <property type="project" value="UniProtKB-KW"/>
</dbReference>
<organism evidence="22 23">
    <name type="scientific">Chlamydomonas eustigma</name>
    <dbReference type="NCBI Taxonomy" id="1157962"/>
    <lineage>
        <taxon>Eukaryota</taxon>
        <taxon>Viridiplantae</taxon>
        <taxon>Chlorophyta</taxon>
        <taxon>core chlorophytes</taxon>
        <taxon>Chlorophyceae</taxon>
        <taxon>CS clade</taxon>
        <taxon>Chlamydomonadales</taxon>
        <taxon>Chlamydomonadaceae</taxon>
        <taxon>Chlamydomonas</taxon>
    </lineage>
</organism>
<keyword evidence="8" id="KW-0255">Endonuclease</keyword>
<feature type="domain" description="CCHC-type" evidence="20">
    <location>
        <begin position="217"/>
        <end position="231"/>
    </location>
</feature>
<evidence type="ECO:0000256" key="17">
    <source>
        <dbReference type="ARBA" id="ARBA00023268"/>
    </source>
</evidence>
<keyword evidence="6" id="KW-0547">Nucleotide-binding</keyword>
<keyword evidence="13" id="KW-0695">RNA-directed DNA polymerase</keyword>
<dbReference type="InterPro" id="IPR039537">
    <property type="entry name" value="Retrotran_Ty1/copia-like"/>
</dbReference>
<dbReference type="Pfam" id="PF00665">
    <property type="entry name" value="rve"/>
    <property type="match status" value="1"/>
</dbReference>
<feature type="compositionally biased region" description="Acidic residues" evidence="19">
    <location>
        <begin position="764"/>
        <end position="778"/>
    </location>
</feature>
<dbReference type="InterPro" id="IPR043502">
    <property type="entry name" value="DNA/RNA_pol_sf"/>
</dbReference>
<keyword evidence="2" id="KW-1188">Viral release from host cell</keyword>
<dbReference type="SMART" id="SM00343">
    <property type="entry name" value="ZnF_C2HC"/>
    <property type="match status" value="1"/>
</dbReference>
<dbReference type="InterPro" id="IPR001584">
    <property type="entry name" value="Integrase_cat-core"/>
</dbReference>
<dbReference type="GO" id="GO:0003964">
    <property type="term" value="F:RNA-directed DNA polymerase activity"/>
    <property type="evidence" value="ECO:0007669"/>
    <property type="project" value="UniProtKB-KW"/>
</dbReference>
<proteinExistence type="predicted"/>
<feature type="compositionally biased region" description="Basic and acidic residues" evidence="19">
    <location>
        <begin position="752"/>
        <end position="763"/>
    </location>
</feature>
<sequence>MSQKGVSEIFYKEASTNPQEAAIFDRLWGTLGNNVGTLFRSILTEAKSKASANENYALTAYKRIQQQCLGNLALQKSQLLREWHSFTQHPTDVKHLMDLLTTDTKPLYSSVEEAATKLRMDEFNSKSARGRNASSKHNVEAPGFGGFGYHESGPSSSSHGRGHDSRGQHYGKGKQNSGGRSGRQQHPNGGRGGGKPHAAAPAPPQNAPPPRNRDITCLLCQETGHMMRECPYKDIISSAISNHKRAVAPGLLAVTKAPKFVTTAAGAGLELGDNNSFVVDTGSAYHNVFDRSILHHFKPVTEGQERGIQMPNGMVEPILGTGSVYLEVKTPCGGDDTIILRDVQWAPGLKFNLLSENTAKYKGARFEDSKGGGKLLYKPGEAIPSVLCELHKNVHVMKCRPIPVEPAELAQQSMVLLSGTTASEVKQYEAERLHRALGHPGNSALVKTLEGHVEGTSVTPEAVKQLGACEQCLAGKQTRNPFPDSGRATDWKLGELIVFDLFVAPANVVSQHGYKYQLTAVDYYSRYCLVSFLSHKNDAFSHMKKVHKFVERQTGNNTKCFRTDRGGEFLNNDVVDYCNELGIQLELTTAYTSQQNGLAERMHLTIFNKVRAMLVDSGIDKQHWAEAAGTAAYVYNRTASSATPGGKTPYECYWGKKPDISNLRPFGDVAMVMTMPRYARDGKMGPVSVKGRLMGYSKCSKAWRVLLPSGLVSESRDVVFPADKFTAGKLLAQHGNSPATLPAAASSSPPPPKHEQDSDRSGSDEDSSTESDFSEDEGDTPHQGQPTAEGAAEGVAHGANGATTAIRTSSRVRRPPVRLVTLLAGATAKESVTLRAADDALKVDWFRGERAGQHPIPQTMEEMRKHPYHKGYEDAIIVEMESIKARGVLEPVRWERGLKVIDTKVVFDEKVDEKGLITSLKARLVAKGFRQSKGKDYTEIWAPVSKHSSLRAVLAVTAAKDWILHQVDVKTAFLHANLDEELYVRVPADLPGGGGTFRLRKAIYGLKQASRAWYKHLKGIMEGMGFHQSTADPGVYLKDAGTDQMVVAVTWVDDIVIASKQLHLVEEVEHGLEKDMQIKKQGDLKHHLGMEIQRQGSKILLTQKTYIQDVLYRFGMESCKGQKVPLNPKVKVTKEVGEKLDKDGLRLYQEKVGSLQYLATCTRPDISFAVGLLGRFCKCPTTFHMDLADQVLLYIAWTRDMGLEFGGRKPNFIVYSDSDFGGETDERRSTTGFVCILSGGAVDWNSRLQQTVAVSTCEAEYQAAGAAVRAALWWRKLLLDLGIETGVVDIRGDNQSTLAVISNPISSDKTKHIDTIHHFTRERVEMGEVKFSYCSTEEMVADILTKALERNKLEKFRSMMGVVSWD</sequence>
<evidence type="ECO:0000313" key="22">
    <source>
        <dbReference type="EMBL" id="GAX86273.1"/>
    </source>
</evidence>
<keyword evidence="12" id="KW-0229">DNA integration</keyword>
<dbReference type="EMBL" id="BEGY01000256">
    <property type="protein sequence ID" value="GAX86273.1"/>
    <property type="molecule type" value="Genomic_DNA"/>
</dbReference>
<dbReference type="InterPro" id="IPR054722">
    <property type="entry name" value="PolX-like_BBD"/>
</dbReference>
<keyword evidence="23" id="KW-1185">Reference proteome</keyword>
<evidence type="ECO:0000256" key="9">
    <source>
        <dbReference type="ARBA" id="ARBA00022801"/>
    </source>
</evidence>
<evidence type="ECO:0000256" key="7">
    <source>
        <dbReference type="ARBA" id="ARBA00022750"/>
    </source>
</evidence>
<dbReference type="GO" id="GO:0004519">
    <property type="term" value="F:endonuclease activity"/>
    <property type="evidence" value="ECO:0007669"/>
    <property type="project" value="UniProtKB-KW"/>
</dbReference>
<keyword evidence="7" id="KW-0064">Aspartyl protease</keyword>
<dbReference type="STRING" id="1157962.A0A250XTD7"/>
<dbReference type="CDD" id="cd09272">
    <property type="entry name" value="RNase_HI_RT_Ty1"/>
    <property type="match status" value="1"/>
</dbReference>
<evidence type="ECO:0008006" key="24">
    <source>
        <dbReference type="Google" id="ProtNLM"/>
    </source>
</evidence>
<keyword evidence="17" id="KW-0511">Multifunctional enzyme</keyword>
<dbReference type="GO" id="GO:0006508">
    <property type="term" value="P:proteolysis"/>
    <property type="evidence" value="ECO:0007669"/>
    <property type="project" value="UniProtKB-KW"/>
</dbReference>
<dbReference type="GO" id="GO:0005524">
    <property type="term" value="F:ATP binding"/>
    <property type="evidence" value="ECO:0007669"/>
    <property type="project" value="UniProtKB-KW"/>
</dbReference>
<keyword evidence="18" id="KW-0862">Zinc</keyword>
<dbReference type="GO" id="GO:0008270">
    <property type="term" value="F:zinc ion binding"/>
    <property type="evidence" value="ECO:0007669"/>
    <property type="project" value="UniProtKB-KW"/>
</dbReference>
<dbReference type="InterPro" id="IPR036397">
    <property type="entry name" value="RNaseH_sf"/>
</dbReference>
<dbReference type="Proteomes" id="UP000232323">
    <property type="component" value="Unassembled WGS sequence"/>
</dbReference>
<dbReference type="SUPFAM" id="SSF53098">
    <property type="entry name" value="Ribonuclease H-like"/>
    <property type="match status" value="1"/>
</dbReference>
<keyword evidence="10" id="KW-0067">ATP-binding</keyword>
<accession>A0A250XTD7</accession>
<dbReference type="Pfam" id="PF07727">
    <property type="entry name" value="RVT_2"/>
    <property type="match status" value="1"/>
</dbReference>
<evidence type="ECO:0000313" key="23">
    <source>
        <dbReference type="Proteomes" id="UP000232323"/>
    </source>
</evidence>
<evidence type="ECO:0000256" key="5">
    <source>
        <dbReference type="ARBA" id="ARBA00022723"/>
    </source>
</evidence>
<evidence type="ECO:0000256" key="16">
    <source>
        <dbReference type="ARBA" id="ARBA00023172"/>
    </source>
</evidence>
<keyword evidence="18" id="KW-0863">Zinc-finger</keyword>
<evidence type="ECO:0000256" key="14">
    <source>
        <dbReference type="ARBA" id="ARBA00022932"/>
    </source>
</evidence>
<dbReference type="InterPro" id="IPR012337">
    <property type="entry name" value="RNaseH-like_sf"/>
</dbReference>
<keyword evidence="11" id="KW-0460">Magnesium</keyword>
<keyword evidence="14" id="KW-0239">DNA-directed DNA polymerase</keyword>
<dbReference type="InterPro" id="IPR036875">
    <property type="entry name" value="Znf_CCHC_sf"/>
</dbReference>
<evidence type="ECO:0000256" key="13">
    <source>
        <dbReference type="ARBA" id="ARBA00022918"/>
    </source>
</evidence>
<dbReference type="GO" id="GO:0003676">
    <property type="term" value="F:nucleic acid binding"/>
    <property type="evidence" value="ECO:0007669"/>
    <property type="project" value="InterPro"/>
</dbReference>
<feature type="region of interest" description="Disordered" evidence="19">
    <location>
        <begin position="734"/>
        <end position="792"/>
    </location>
</feature>
<keyword evidence="16" id="KW-0233">DNA recombination</keyword>
<evidence type="ECO:0000256" key="19">
    <source>
        <dbReference type="SAM" id="MobiDB-lite"/>
    </source>
</evidence>
<keyword evidence="14" id="KW-0808">Transferase</keyword>
<dbReference type="InterPro" id="IPR057670">
    <property type="entry name" value="SH3_retrovirus"/>
</dbReference>
<evidence type="ECO:0000256" key="3">
    <source>
        <dbReference type="ARBA" id="ARBA00022670"/>
    </source>
</evidence>
<evidence type="ECO:0000256" key="12">
    <source>
        <dbReference type="ARBA" id="ARBA00022908"/>
    </source>
</evidence>
<keyword evidence="15" id="KW-0917">Virion maturation</keyword>
<evidence type="ECO:0000256" key="4">
    <source>
        <dbReference type="ARBA" id="ARBA00022722"/>
    </source>
</evidence>
<dbReference type="PANTHER" id="PTHR42648">
    <property type="entry name" value="TRANSPOSASE, PUTATIVE-RELATED"/>
    <property type="match status" value="1"/>
</dbReference>
<feature type="domain" description="Integrase catalytic" evidence="21">
    <location>
        <begin position="479"/>
        <end position="657"/>
    </location>
</feature>
<evidence type="ECO:0000259" key="20">
    <source>
        <dbReference type="PROSITE" id="PS50158"/>
    </source>
</evidence>
<feature type="compositionally biased region" description="Low complexity" evidence="19">
    <location>
        <begin position="150"/>
        <end position="159"/>
    </location>
</feature>
<dbReference type="InterPro" id="IPR013103">
    <property type="entry name" value="RVT_2"/>
</dbReference>
<keyword evidence="4" id="KW-0540">Nuclease</keyword>
<dbReference type="GO" id="GO:0003887">
    <property type="term" value="F:DNA-directed DNA polymerase activity"/>
    <property type="evidence" value="ECO:0007669"/>
    <property type="project" value="UniProtKB-KW"/>
</dbReference>
<evidence type="ECO:0000256" key="2">
    <source>
        <dbReference type="ARBA" id="ARBA00022612"/>
    </source>
</evidence>
<dbReference type="PROSITE" id="PS50158">
    <property type="entry name" value="ZF_CCHC"/>
    <property type="match status" value="1"/>
</dbReference>
<feature type="compositionally biased region" description="Low complexity" evidence="19">
    <location>
        <begin position="737"/>
        <end position="747"/>
    </location>
</feature>
<keyword evidence="5" id="KW-0479">Metal-binding</keyword>
<dbReference type="GO" id="GO:0004190">
    <property type="term" value="F:aspartic-type endopeptidase activity"/>
    <property type="evidence" value="ECO:0007669"/>
    <property type="project" value="UniProtKB-KW"/>
</dbReference>
<evidence type="ECO:0000256" key="10">
    <source>
        <dbReference type="ARBA" id="ARBA00022840"/>
    </source>
</evidence>
<feature type="region of interest" description="Disordered" evidence="19">
    <location>
        <begin position="122"/>
        <end position="214"/>
    </location>
</feature>
<dbReference type="Gene3D" id="3.30.420.10">
    <property type="entry name" value="Ribonuclease H-like superfamily/Ribonuclease H"/>
    <property type="match status" value="1"/>
</dbReference>
<dbReference type="Pfam" id="PF22936">
    <property type="entry name" value="Pol_BBD"/>
    <property type="match status" value="1"/>
</dbReference>
<comment type="function">
    <text evidence="1">The aspartyl protease (PR) mediates the proteolytic cleavages of the Gag and Gag-Pol polyproteins after assembly of the VLP.</text>
</comment>
<dbReference type="SUPFAM" id="SSF57756">
    <property type="entry name" value="Retrovirus zinc finger-like domains"/>
    <property type="match status" value="1"/>
</dbReference>
<keyword evidence="9" id="KW-0378">Hydrolase</keyword>
<evidence type="ECO:0000256" key="18">
    <source>
        <dbReference type="PROSITE-ProRule" id="PRU00047"/>
    </source>
</evidence>
<evidence type="ECO:0000256" key="6">
    <source>
        <dbReference type="ARBA" id="ARBA00022741"/>
    </source>
</evidence>
<protein>
    <recommendedName>
        <fullName evidence="24">Integrase catalytic domain-containing protein</fullName>
    </recommendedName>
</protein>